<name>A0AAE1ESQ8_PETCI</name>
<protein>
    <recommendedName>
        <fullName evidence="2">Ig-like domain-containing protein</fullName>
    </recommendedName>
</protein>
<dbReference type="InterPro" id="IPR003599">
    <property type="entry name" value="Ig_sub"/>
</dbReference>
<dbReference type="InterPro" id="IPR013783">
    <property type="entry name" value="Ig-like_fold"/>
</dbReference>
<dbReference type="Gene3D" id="2.60.40.10">
    <property type="entry name" value="Immunoglobulins"/>
    <property type="match status" value="1"/>
</dbReference>
<dbReference type="PANTHER" id="PTHR23279">
    <property type="entry name" value="DEFECTIVE PROBOSCIS EXTENSION RESPONSE DPR -RELATED"/>
    <property type="match status" value="1"/>
</dbReference>
<dbReference type="InterPro" id="IPR037448">
    <property type="entry name" value="Zig-8"/>
</dbReference>
<feature type="domain" description="Ig-like" evidence="2">
    <location>
        <begin position="36"/>
        <end position="124"/>
    </location>
</feature>
<dbReference type="Pfam" id="PF00047">
    <property type="entry name" value="ig"/>
    <property type="match status" value="1"/>
</dbReference>
<dbReference type="PROSITE" id="PS50835">
    <property type="entry name" value="IG_LIKE"/>
    <property type="match status" value="1"/>
</dbReference>
<accession>A0AAE1ESQ8</accession>
<evidence type="ECO:0000313" key="3">
    <source>
        <dbReference type="EMBL" id="KAK3860687.1"/>
    </source>
</evidence>
<sequence>MLERHLKHSTTTTTTHTNQGSGCHIEGPAERFVQVGSPLSLTCVIEEQHSDTTPPIPLLWYHQNNLLHQQDSTQGSVNIKMERAGHRTISRLVVSSVSIKDSGNYTCLPIGATSSIASVTVHVSSDELRAAVHSEDVNGASRKGGTILLQSLLPLLPLLHHILPLLSTLSTFVTSHIYSVSHSLPTTASPTANISTSPPTSYDVSASTIPAFCPISISPSPSPRPATSCP</sequence>
<reference evidence="3" key="1">
    <citation type="submission" date="2023-10" db="EMBL/GenBank/DDBJ databases">
        <title>Genome assemblies of two species of porcelain crab, Petrolisthes cinctipes and Petrolisthes manimaculis (Anomura: Porcellanidae).</title>
        <authorList>
            <person name="Angst P."/>
        </authorList>
    </citation>
    <scope>NUCLEOTIDE SEQUENCE</scope>
    <source>
        <strain evidence="3">PB745_01</strain>
        <tissue evidence="3">Gill</tissue>
    </source>
</reference>
<dbReference type="Proteomes" id="UP001286313">
    <property type="component" value="Unassembled WGS sequence"/>
</dbReference>
<comment type="caution">
    <text evidence="3">The sequence shown here is derived from an EMBL/GenBank/DDBJ whole genome shotgun (WGS) entry which is preliminary data.</text>
</comment>
<dbReference type="InterPro" id="IPR036179">
    <property type="entry name" value="Ig-like_dom_sf"/>
</dbReference>
<proteinExistence type="predicted"/>
<dbReference type="AlphaFoldDB" id="A0AAE1ESQ8"/>
<organism evidence="3 4">
    <name type="scientific">Petrolisthes cinctipes</name>
    <name type="common">Flat porcelain crab</name>
    <dbReference type="NCBI Taxonomy" id="88211"/>
    <lineage>
        <taxon>Eukaryota</taxon>
        <taxon>Metazoa</taxon>
        <taxon>Ecdysozoa</taxon>
        <taxon>Arthropoda</taxon>
        <taxon>Crustacea</taxon>
        <taxon>Multicrustacea</taxon>
        <taxon>Malacostraca</taxon>
        <taxon>Eumalacostraca</taxon>
        <taxon>Eucarida</taxon>
        <taxon>Decapoda</taxon>
        <taxon>Pleocyemata</taxon>
        <taxon>Anomura</taxon>
        <taxon>Galatheoidea</taxon>
        <taxon>Porcellanidae</taxon>
        <taxon>Petrolisthes</taxon>
    </lineage>
</organism>
<evidence type="ECO:0000313" key="4">
    <source>
        <dbReference type="Proteomes" id="UP001286313"/>
    </source>
</evidence>
<dbReference type="PANTHER" id="PTHR23279:SF36">
    <property type="entry name" value="DEFECTIVE PROBOSCIS EXTENSION RESPONSE 9, ISOFORM A"/>
    <property type="match status" value="1"/>
</dbReference>
<evidence type="ECO:0000256" key="1">
    <source>
        <dbReference type="SAM" id="MobiDB-lite"/>
    </source>
</evidence>
<keyword evidence="4" id="KW-1185">Reference proteome</keyword>
<dbReference type="SMART" id="SM00409">
    <property type="entry name" value="IG"/>
    <property type="match status" value="1"/>
</dbReference>
<gene>
    <name evidence="3" type="ORF">Pcinc_033280</name>
</gene>
<feature type="region of interest" description="Disordered" evidence="1">
    <location>
        <begin position="1"/>
        <end position="25"/>
    </location>
</feature>
<dbReference type="InterPro" id="IPR007110">
    <property type="entry name" value="Ig-like_dom"/>
</dbReference>
<dbReference type="GO" id="GO:0050808">
    <property type="term" value="P:synapse organization"/>
    <property type="evidence" value="ECO:0007669"/>
    <property type="project" value="TreeGrafter"/>
</dbReference>
<dbReference type="GO" id="GO:0032589">
    <property type="term" value="C:neuron projection membrane"/>
    <property type="evidence" value="ECO:0007669"/>
    <property type="project" value="TreeGrafter"/>
</dbReference>
<dbReference type="InterPro" id="IPR013151">
    <property type="entry name" value="Immunoglobulin_dom"/>
</dbReference>
<dbReference type="SUPFAM" id="SSF48726">
    <property type="entry name" value="Immunoglobulin"/>
    <property type="match status" value="1"/>
</dbReference>
<evidence type="ECO:0000259" key="2">
    <source>
        <dbReference type="PROSITE" id="PS50835"/>
    </source>
</evidence>
<dbReference type="EMBL" id="JAWQEG010004656">
    <property type="protein sequence ID" value="KAK3860687.1"/>
    <property type="molecule type" value="Genomic_DNA"/>
</dbReference>